<sequence length="120" mass="12620">MATRSGPPRFGAREYGGQSGGSSYAGVRASPVPAIPITWAAPDPGRATRTEAEGAPHVAHSHRIHDSDSVGHGLVPTSARHGVDRGQSDPSAAVIRLLRTPGWVYEARRPTPTRVAARRA</sequence>
<dbReference type="EMBL" id="BJHV01000001">
    <property type="protein sequence ID" value="GDY39417.1"/>
    <property type="molecule type" value="Genomic_DNA"/>
</dbReference>
<comment type="caution">
    <text evidence="2">The sequence shown here is derived from an EMBL/GenBank/DDBJ whole genome shotgun (WGS) entry which is preliminary data.</text>
</comment>
<reference evidence="2 3" key="1">
    <citation type="journal article" date="2020" name="Int. J. Syst. Evol. Microbiol.">
        <title>Reclassification of Streptomyces castelarensis and Streptomyces sporoclivatus as later heterotypic synonyms of Streptomyces antimycoticus.</title>
        <authorList>
            <person name="Komaki H."/>
            <person name="Tamura T."/>
        </authorList>
    </citation>
    <scope>NUCLEOTIDE SEQUENCE [LARGE SCALE GENOMIC DNA]</scope>
    <source>
        <strain evidence="2 3">NBRC 12839</strain>
    </source>
</reference>
<evidence type="ECO:0000313" key="3">
    <source>
        <dbReference type="Proteomes" id="UP000299290"/>
    </source>
</evidence>
<feature type="region of interest" description="Disordered" evidence="1">
    <location>
        <begin position="1"/>
        <end position="28"/>
    </location>
</feature>
<evidence type="ECO:0000313" key="2">
    <source>
        <dbReference type="EMBL" id="GDY39417.1"/>
    </source>
</evidence>
<evidence type="ECO:0000256" key="1">
    <source>
        <dbReference type="SAM" id="MobiDB-lite"/>
    </source>
</evidence>
<accession>A0A4D4JZI5</accession>
<keyword evidence="3" id="KW-1185">Reference proteome</keyword>
<feature type="region of interest" description="Disordered" evidence="1">
    <location>
        <begin position="43"/>
        <end position="88"/>
    </location>
</feature>
<organism evidence="2 3">
    <name type="scientific">Streptomyces antimycoticus</name>
    <dbReference type="NCBI Taxonomy" id="68175"/>
    <lineage>
        <taxon>Bacteria</taxon>
        <taxon>Bacillati</taxon>
        <taxon>Actinomycetota</taxon>
        <taxon>Actinomycetes</taxon>
        <taxon>Kitasatosporales</taxon>
        <taxon>Streptomycetaceae</taxon>
        <taxon>Streptomyces</taxon>
        <taxon>Streptomyces violaceusniger group</taxon>
    </lineage>
</organism>
<name>A0A4D4JZI5_9ACTN</name>
<gene>
    <name evidence="2" type="ORF">SANT12839_002990</name>
</gene>
<protein>
    <submittedName>
        <fullName evidence="2">Uncharacterized protein</fullName>
    </submittedName>
</protein>
<proteinExistence type="predicted"/>
<dbReference type="Proteomes" id="UP000299290">
    <property type="component" value="Unassembled WGS sequence"/>
</dbReference>
<dbReference type="AlphaFoldDB" id="A0A4D4JZI5"/>